<reference evidence="1 2" key="1">
    <citation type="journal article" date="2021" name="BMC Genomics">
        <title>Datura genome reveals duplications of psychoactive alkaloid biosynthetic genes and high mutation rate following tissue culture.</title>
        <authorList>
            <person name="Rajewski A."/>
            <person name="Carter-House D."/>
            <person name="Stajich J."/>
            <person name="Litt A."/>
        </authorList>
    </citation>
    <scope>NUCLEOTIDE SEQUENCE [LARGE SCALE GENOMIC DNA]</scope>
    <source>
        <strain evidence="1">AR-01</strain>
    </source>
</reference>
<keyword evidence="2" id="KW-1185">Reference proteome</keyword>
<proteinExistence type="predicted"/>
<dbReference type="Proteomes" id="UP000823775">
    <property type="component" value="Unassembled WGS sequence"/>
</dbReference>
<accession>A0ABS8WKS7</accession>
<protein>
    <submittedName>
        <fullName evidence="1">Uncharacterized protein</fullName>
    </submittedName>
</protein>
<evidence type="ECO:0000313" key="1">
    <source>
        <dbReference type="EMBL" id="MCE3049714.1"/>
    </source>
</evidence>
<organism evidence="1 2">
    <name type="scientific">Datura stramonium</name>
    <name type="common">Jimsonweed</name>
    <name type="synonym">Common thornapple</name>
    <dbReference type="NCBI Taxonomy" id="4076"/>
    <lineage>
        <taxon>Eukaryota</taxon>
        <taxon>Viridiplantae</taxon>
        <taxon>Streptophyta</taxon>
        <taxon>Embryophyta</taxon>
        <taxon>Tracheophyta</taxon>
        <taxon>Spermatophyta</taxon>
        <taxon>Magnoliopsida</taxon>
        <taxon>eudicotyledons</taxon>
        <taxon>Gunneridae</taxon>
        <taxon>Pentapetalae</taxon>
        <taxon>asterids</taxon>
        <taxon>lamiids</taxon>
        <taxon>Solanales</taxon>
        <taxon>Solanaceae</taxon>
        <taxon>Solanoideae</taxon>
        <taxon>Datureae</taxon>
        <taxon>Datura</taxon>
    </lineage>
</organism>
<comment type="caution">
    <text evidence="1">The sequence shown here is derived from an EMBL/GenBank/DDBJ whole genome shotgun (WGS) entry which is preliminary data.</text>
</comment>
<name>A0ABS8WKS7_DATST</name>
<sequence>MQMKTCGKFMSACQQIENIQSKFIEKISLKDNCLIHLPIGFLIPIIDLVIEKTMRCRTLNLAQGEETSLPEFFWGHGMQRLARSKVG</sequence>
<evidence type="ECO:0000313" key="2">
    <source>
        <dbReference type="Proteomes" id="UP000823775"/>
    </source>
</evidence>
<gene>
    <name evidence="1" type="ORF">HAX54_045586</name>
</gene>
<dbReference type="EMBL" id="JACEIK010007084">
    <property type="protein sequence ID" value="MCE3049714.1"/>
    <property type="molecule type" value="Genomic_DNA"/>
</dbReference>